<evidence type="ECO:0000259" key="1">
    <source>
        <dbReference type="Pfam" id="PF01872"/>
    </source>
</evidence>
<dbReference type="GO" id="GO:0009231">
    <property type="term" value="P:riboflavin biosynthetic process"/>
    <property type="evidence" value="ECO:0007669"/>
    <property type="project" value="InterPro"/>
</dbReference>
<dbReference type="RefSeq" id="WP_331714632.1">
    <property type="nucleotide sequence ID" value="NZ_WPCU01000005.1"/>
</dbReference>
<dbReference type="Gene3D" id="3.40.430.10">
    <property type="entry name" value="Dihydrofolate Reductase, subunit A"/>
    <property type="match status" value="1"/>
</dbReference>
<evidence type="ECO:0000313" key="2">
    <source>
        <dbReference type="EMBL" id="MVA76324.1"/>
    </source>
</evidence>
<dbReference type="Pfam" id="PF01872">
    <property type="entry name" value="RibD_C"/>
    <property type="match status" value="1"/>
</dbReference>
<organism evidence="2 3">
    <name type="scientific">Auraticoccus cholistanensis</name>
    <dbReference type="NCBI Taxonomy" id="2656650"/>
    <lineage>
        <taxon>Bacteria</taxon>
        <taxon>Bacillati</taxon>
        <taxon>Actinomycetota</taxon>
        <taxon>Actinomycetes</taxon>
        <taxon>Propionibacteriales</taxon>
        <taxon>Propionibacteriaceae</taxon>
        <taxon>Auraticoccus</taxon>
    </lineage>
</organism>
<dbReference type="AlphaFoldDB" id="A0A6A9UXL9"/>
<proteinExistence type="predicted"/>
<name>A0A6A9UXL9_9ACTN</name>
<dbReference type="GO" id="GO:0008703">
    <property type="term" value="F:5-amino-6-(5-phosphoribosylamino)uracil reductase activity"/>
    <property type="evidence" value="ECO:0007669"/>
    <property type="project" value="InterPro"/>
</dbReference>
<dbReference type="InterPro" id="IPR002734">
    <property type="entry name" value="RibDG_C"/>
</dbReference>
<feature type="domain" description="Bacterial bifunctional deaminase-reductase C-terminal" evidence="1">
    <location>
        <begin position="71"/>
        <end position="148"/>
    </location>
</feature>
<dbReference type="InterPro" id="IPR050765">
    <property type="entry name" value="Riboflavin_Biosynth_HTPR"/>
</dbReference>
<protein>
    <submittedName>
        <fullName evidence="2">Dihydrofolate reductase</fullName>
    </submittedName>
</protein>
<dbReference type="PANTHER" id="PTHR38011:SF11">
    <property type="entry name" value="2,5-DIAMINO-6-RIBOSYLAMINO-4(3H)-PYRIMIDINONE 5'-PHOSPHATE REDUCTASE"/>
    <property type="match status" value="1"/>
</dbReference>
<sequence length="174" mass="18921">MPRTIYYTATTLDGYIATVDHSLDWLLSRHNEDDGPAGYTDFISNIGALAMGAHTYEWILAHEQGAWTYTQPTWVFTHRELPRVDGDVRLTAADVAQVHAEMTAAAAGKDLWVVGGGDLAGQFADRGLLDELVVSIAPVTLGAGAPLLPRRLELALTEVARNGEFAVARYDVVR</sequence>
<dbReference type="SUPFAM" id="SSF53597">
    <property type="entry name" value="Dihydrofolate reductase-like"/>
    <property type="match status" value="1"/>
</dbReference>
<comment type="caution">
    <text evidence="2">The sequence shown here is derived from an EMBL/GenBank/DDBJ whole genome shotgun (WGS) entry which is preliminary data.</text>
</comment>
<dbReference type="Proteomes" id="UP000435304">
    <property type="component" value="Unassembled WGS sequence"/>
</dbReference>
<reference evidence="2 3" key="1">
    <citation type="submission" date="2019-12" db="EMBL/GenBank/DDBJ databases">
        <title>Auraticoccus cholistani sp. nov., an actinomycete isolated from soil of Cholistan desert.</title>
        <authorList>
            <person name="Cheema M.T."/>
        </authorList>
    </citation>
    <scope>NUCLEOTIDE SEQUENCE [LARGE SCALE GENOMIC DNA]</scope>
    <source>
        <strain evidence="2 3">F435</strain>
    </source>
</reference>
<gene>
    <name evidence="2" type="ORF">GC722_09850</name>
</gene>
<evidence type="ECO:0000313" key="3">
    <source>
        <dbReference type="Proteomes" id="UP000435304"/>
    </source>
</evidence>
<dbReference type="InterPro" id="IPR024072">
    <property type="entry name" value="DHFR-like_dom_sf"/>
</dbReference>
<dbReference type="PANTHER" id="PTHR38011">
    <property type="entry name" value="DIHYDROFOLATE REDUCTASE FAMILY PROTEIN (AFU_ORTHOLOGUE AFUA_8G06820)"/>
    <property type="match status" value="1"/>
</dbReference>
<dbReference type="EMBL" id="WPCU01000005">
    <property type="protein sequence ID" value="MVA76324.1"/>
    <property type="molecule type" value="Genomic_DNA"/>
</dbReference>
<keyword evidence="3" id="KW-1185">Reference proteome</keyword>
<accession>A0A6A9UXL9</accession>